<evidence type="ECO:0000313" key="2">
    <source>
        <dbReference type="EMBL" id="KAK8222720.1"/>
    </source>
</evidence>
<feature type="compositionally biased region" description="Polar residues" evidence="1">
    <location>
        <begin position="368"/>
        <end position="378"/>
    </location>
</feature>
<feature type="compositionally biased region" description="Polar residues" evidence="1">
    <location>
        <begin position="88"/>
        <end position="99"/>
    </location>
</feature>
<gene>
    <name evidence="2" type="ORF">HDK90DRAFT_471032</name>
</gene>
<keyword evidence="3" id="KW-1185">Reference proteome</keyword>
<sequence length="413" mass="44486">MPTHPRRLLSQQHPQRQGKLDLIKSIVPAATSLATQPSAITTNSNYASPGKQLFGNSQARATNVVIAGLEPKTSFAARSDKDHKANHSAKQAPSTNHVMGNSRPRGTHPVQPGLDLGPASRSVGHSNGWEIAEVTRLSTRVTSFGTIVQTRVQDFTVRARAENSQMVAPIPQQIEINSSASAIATRVSTGFYRHQETKGQGTKLQQQHHGKGQLGAAHLSLCRPQDLGHHPAEPLADGKYAGSPFFVSHMVANFLQANRLALSTHAVNDNNIKAYVGGVTRAHVDVPSRIQAKTHGKELGHPRGSKTAVRNASATSSGTIVPLRPKNTTVREESHMRGPSGLNTRPLFNTPAVHRPKTPAAPKKKVQRSVSNETQKTVVASKIPAEPPKCSQGRVSRSTVFRLFPGQKIDGKY</sequence>
<proteinExistence type="predicted"/>
<feature type="compositionally biased region" description="Polar residues" evidence="1">
    <location>
        <begin position="308"/>
        <end position="319"/>
    </location>
</feature>
<evidence type="ECO:0000256" key="1">
    <source>
        <dbReference type="SAM" id="MobiDB-lite"/>
    </source>
</evidence>
<evidence type="ECO:0000313" key="3">
    <source>
        <dbReference type="Proteomes" id="UP001492380"/>
    </source>
</evidence>
<feature type="region of interest" description="Disordered" evidence="1">
    <location>
        <begin position="77"/>
        <end position="108"/>
    </location>
</feature>
<dbReference type="EMBL" id="JBBWRZ010000015">
    <property type="protein sequence ID" value="KAK8222720.1"/>
    <property type="molecule type" value="Genomic_DNA"/>
</dbReference>
<dbReference type="Proteomes" id="UP001492380">
    <property type="component" value="Unassembled WGS sequence"/>
</dbReference>
<feature type="compositionally biased region" description="Basic residues" evidence="1">
    <location>
        <begin position="354"/>
        <end position="367"/>
    </location>
</feature>
<comment type="caution">
    <text evidence="2">The sequence shown here is derived from an EMBL/GenBank/DDBJ whole genome shotgun (WGS) entry which is preliminary data.</text>
</comment>
<reference evidence="2 3" key="1">
    <citation type="submission" date="2024-04" db="EMBL/GenBank/DDBJ databases">
        <title>Phyllosticta paracitricarpa is synonymous to the EU quarantine fungus P. citricarpa based on phylogenomic analyses.</title>
        <authorList>
            <consortium name="Lawrence Berkeley National Laboratory"/>
            <person name="Van Ingen-Buijs V.A."/>
            <person name="Van Westerhoven A.C."/>
            <person name="Haridas S."/>
            <person name="Skiadas P."/>
            <person name="Martin F."/>
            <person name="Groenewald J.Z."/>
            <person name="Crous P.W."/>
            <person name="Seidl M.F."/>
        </authorList>
    </citation>
    <scope>NUCLEOTIDE SEQUENCE [LARGE SCALE GENOMIC DNA]</scope>
    <source>
        <strain evidence="2 3">CBS 123374</strain>
    </source>
</reference>
<name>A0ABR1Y9M3_9PEZI</name>
<feature type="region of interest" description="Disordered" evidence="1">
    <location>
        <begin position="293"/>
        <end position="378"/>
    </location>
</feature>
<protein>
    <submittedName>
        <fullName evidence="2">Uncharacterized protein</fullName>
    </submittedName>
</protein>
<accession>A0ABR1Y9M3</accession>
<feature type="region of interest" description="Disordered" evidence="1">
    <location>
        <begin position="196"/>
        <end position="215"/>
    </location>
</feature>
<organism evidence="2 3">
    <name type="scientific">Phyllosticta capitalensis</name>
    <dbReference type="NCBI Taxonomy" id="121624"/>
    <lineage>
        <taxon>Eukaryota</taxon>
        <taxon>Fungi</taxon>
        <taxon>Dikarya</taxon>
        <taxon>Ascomycota</taxon>
        <taxon>Pezizomycotina</taxon>
        <taxon>Dothideomycetes</taxon>
        <taxon>Dothideomycetes incertae sedis</taxon>
        <taxon>Botryosphaeriales</taxon>
        <taxon>Phyllostictaceae</taxon>
        <taxon>Phyllosticta</taxon>
    </lineage>
</organism>